<keyword evidence="5 7" id="KW-1133">Transmembrane helix</keyword>
<dbReference type="GO" id="GO:0004252">
    <property type="term" value="F:serine-type endopeptidase activity"/>
    <property type="evidence" value="ECO:0007669"/>
    <property type="project" value="InterPro"/>
</dbReference>
<organism evidence="9 10">
    <name type="scientific">Paenibacillus phyllosphaerae</name>
    <dbReference type="NCBI Taxonomy" id="274593"/>
    <lineage>
        <taxon>Bacteria</taxon>
        <taxon>Bacillati</taxon>
        <taxon>Bacillota</taxon>
        <taxon>Bacilli</taxon>
        <taxon>Bacillales</taxon>
        <taxon>Paenibacillaceae</taxon>
        <taxon>Paenibacillus</taxon>
    </lineage>
</organism>
<evidence type="ECO:0000256" key="5">
    <source>
        <dbReference type="ARBA" id="ARBA00022989"/>
    </source>
</evidence>
<keyword evidence="9" id="KW-0645">Protease</keyword>
<feature type="transmembrane region" description="Helical" evidence="7">
    <location>
        <begin position="101"/>
        <end position="119"/>
    </location>
</feature>
<gene>
    <name evidence="9" type="ORF">FHS18_000247</name>
</gene>
<evidence type="ECO:0000256" key="2">
    <source>
        <dbReference type="ARBA" id="ARBA00009045"/>
    </source>
</evidence>
<dbReference type="InterPro" id="IPR022764">
    <property type="entry name" value="Peptidase_S54_rhomboid_dom"/>
</dbReference>
<evidence type="ECO:0000313" key="9">
    <source>
        <dbReference type="EMBL" id="MBB3108219.1"/>
    </source>
</evidence>
<keyword evidence="3 7" id="KW-0812">Transmembrane</keyword>
<dbReference type="Proteomes" id="UP000570361">
    <property type="component" value="Unassembled WGS sequence"/>
</dbReference>
<feature type="transmembrane region" description="Helical" evidence="7">
    <location>
        <begin position="65"/>
        <end position="89"/>
    </location>
</feature>
<proteinExistence type="inferred from homology"/>
<evidence type="ECO:0000259" key="8">
    <source>
        <dbReference type="Pfam" id="PF01694"/>
    </source>
</evidence>
<feature type="domain" description="Peptidase S54 rhomboid" evidence="8">
    <location>
        <begin position="61"/>
        <end position="192"/>
    </location>
</feature>
<dbReference type="AlphaFoldDB" id="A0A7W5ATE5"/>
<feature type="transmembrane region" description="Helical" evidence="7">
    <location>
        <begin position="12"/>
        <end position="33"/>
    </location>
</feature>
<evidence type="ECO:0000256" key="6">
    <source>
        <dbReference type="ARBA" id="ARBA00023136"/>
    </source>
</evidence>
<evidence type="ECO:0000256" key="1">
    <source>
        <dbReference type="ARBA" id="ARBA00004141"/>
    </source>
</evidence>
<accession>A0A7W5ATE5</accession>
<evidence type="ECO:0000256" key="4">
    <source>
        <dbReference type="ARBA" id="ARBA00022801"/>
    </source>
</evidence>
<feature type="transmembrane region" description="Helical" evidence="7">
    <location>
        <begin position="125"/>
        <end position="145"/>
    </location>
</feature>
<keyword evidence="6 7" id="KW-0472">Membrane</keyword>
<evidence type="ECO:0000313" key="10">
    <source>
        <dbReference type="Proteomes" id="UP000570361"/>
    </source>
</evidence>
<sequence>MMIFLRYESFRSYLRLYPVTAIIIAINLAVFLYDWISGSNTLLYHGAFIVDPPSDPYGLTEPWRYVTAVFLHAGFDHILFNMFAVLVFAPPLERMLGKARYAVFFLFCGVMGNAVSAMFADDVLISVGASGAIYGLYGAYLYLATMKKTLDEGSKKTVYSILAFGVIYSLLVPGINMWAHFGGAIAGFLYALWYDRMLLKRS</sequence>
<dbReference type="PANTHER" id="PTHR43731:SF14">
    <property type="entry name" value="PRESENILIN-ASSOCIATED RHOMBOID-LIKE PROTEIN, MITOCHONDRIAL"/>
    <property type="match status" value="1"/>
</dbReference>
<dbReference type="SUPFAM" id="SSF144091">
    <property type="entry name" value="Rhomboid-like"/>
    <property type="match status" value="1"/>
</dbReference>
<comment type="similarity">
    <text evidence="2">Belongs to the peptidase S54 family.</text>
</comment>
<dbReference type="InterPro" id="IPR050925">
    <property type="entry name" value="Rhomboid_protease_S54"/>
</dbReference>
<keyword evidence="10" id="KW-1185">Reference proteome</keyword>
<dbReference type="PANTHER" id="PTHR43731">
    <property type="entry name" value="RHOMBOID PROTEASE"/>
    <property type="match status" value="1"/>
</dbReference>
<feature type="transmembrane region" description="Helical" evidence="7">
    <location>
        <begin position="157"/>
        <end position="175"/>
    </location>
</feature>
<evidence type="ECO:0000256" key="7">
    <source>
        <dbReference type="SAM" id="Phobius"/>
    </source>
</evidence>
<reference evidence="9 10" key="1">
    <citation type="submission" date="2020-08" db="EMBL/GenBank/DDBJ databases">
        <title>Genomic Encyclopedia of Type Strains, Phase III (KMG-III): the genomes of soil and plant-associated and newly described type strains.</title>
        <authorList>
            <person name="Whitman W."/>
        </authorList>
    </citation>
    <scope>NUCLEOTIDE SEQUENCE [LARGE SCALE GENOMIC DNA]</scope>
    <source>
        <strain evidence="9 10">CECT 5862</strain>
    </source>
</reference>
<comment type="caution">
    <text evidence="9">The sequence shown here is derived from an EMBL/GenBank/DDBJ whole genome shotgun (WGS) entry which is preliminary data.</text>
</comment>
<dbReference type="GO" id="GO:0016020">
    <property type="term" value="C:membrane"/>
    <property type="evidence" value="ECO:0007669"/>
    <property type="project" value="UniProtKB-SubCell"/>
</dbReference>
<name>A0A7W5ATE5_9BACL</name>
<dbReference type="Gene3D" id="1.20.1540.10">
    <property type="entry name" value="Rhomboid-like"/>
    <property type="match status" value="1"/>
</dbReference>
<dbReference type="Pfam" id="PF01694">
    <property type="entry name" value="Rhomboid"/>
    <property type="match status" value="1"/>
</dbReference>
<dbReference type="GO" id="GO:0006508">
    <property type="term" value="P:proteolysis"/>
    <property type="evidence" value="ECO:0007669"/>
    <property type="project" value="UniProtKB-KW"/>
</dbReference>
<protein>
    <submittedName>
        <fullName evidence="9">Membrane associated rhomboid family serine protease</fullName>
    </submittedName>
</protein>
<comment type="subcellular location">
    <subcellularLocation>
        <location evidence="1">Membrane</location>
        <topology evidence="1">Multi-pass membrane protein</topology>
    </subcellularLocation>
</comment>
<dbReference type="InterPro" id="IPR035952">
    <property type="entry name" value="Rhomboid-like_sf"/>
</dbReference>
<keyword evidence="4" id="KW-0378">Hydrolase</keyword>
<dbReference type="EMBL" id="JACHXK010000001">
    <property type="protein sequence ID" value="MBB3108219.1"/>
    <property type="molecule type" value="Genomic_DNA"/>
</dbReference>
<evidence type="ECO:0000256" key="3">
    <source>
        <dbReference type="ARBA" id="ARBA00022692"/>
    </source>
</evidence>